<evidence type="ECO:0000256" key="1">
    <source>
        <dbReference type="SAM" id="MobiDB-lite"/>
    </source>
</evidence>
<feature type="compositionally biased region" description="Low complexity" evidence="1">
    <location>
        <begin position="15"/>
        <end position="33"/>
    </location>
</feature>
<proteinExistence type="predicted"/>
<name>U2S8F1_9ACTN</name>
<protein>
    <submittedName>
        <fullName evidence="2">Uncharacterized protein</fullName>
    </submittedName>
</protein>
<reference evidence="2" key="1">
    <citation type="submission" date="2013-08" db="EMBL/GenBank/DDBJ databases">
        <authorList>
            <person name="Durkin A.S."/>
            <person name="Haft D.R."/>
            <person name="McCorrison J."/>
            <person name="Torralba M."/>
            <person name="Gillis M."/>
            <person name="Haft D.H."/>
            <person name="Methe B."/>
            <person name="Sutton G."/>
            <person name="Nelson K.E."/>
        </authorList>
    </citation>
    <scope>NUCLEOTIDE SEQUENCE [LARGE SCALE GENOMIC DNA]</scope>
    <source>
        <strain evidence="2">F0233</strain>
    </source>
</reference>
<evidence type="ECO:0000313" key="2">
    <source>
        <dbReference type="EMBL" id="ERK59082.1"/>
    </source>
</evidence>
<dbReference type="AlphaFoldDB" id="U2S8F1"/>
<dbReference type="EMBL" id="ACVN02000125">
    <property type="protein sequence ID" value="ERK59082.1"/>
    <property type="molecule type" value="Genomic_DNA"/>
</dbReference>
<organism evidence="2 3">
    <name type="scientific">Propionibacterium acidifaciens F0233</name>
    <dbReference type="NCBI Taxonomy" id="553198"/>
    <lineage>
        <taxon>Bacteria</taxon>
        <taxon>Bacillati</taxon>
        <taxon>Actinomycetota</taxon>
        <taxon>Actinomycetes</taxon>
        <taxon>Propionibacteriales</taxon>
        <taxon>Propionibacteriaceae</taxon>
        <taxon>Propionibacterium</taxon>
    </lineage>
</organism>
<keyword evidence="3" id="KW-1185">Reference proteome</keyword>
<dbReference type="Proteomes" id="UP000017052">
    <property type="component" value="Unassembled WGS sequence"/>
</dbReference>
<sequence>MSERSGRPPAVMPPASARSGASGADAGIAASDGPQVIGHGGPWPWTSWRGASSSAPVRPAGPWARIPGRGVIAHSAHERTAVVRL</sequence>
<evidence type="ECO:0000313" key="3">
    <source>
        <dbReference type="Proteomes" id="UP000017052"/>
    </source>
</evidence>
<comment type="caution">
    <text evidence="2">The sequence shown here is derived from an EMBL/GenBank/DDBJ whole genome shotgun (WGS) entry which is preliminary data.</text>
</comment>
<gene>
    <name evidence="2" type="ORF">HMPREF0682_2811</name>
</gene>
<accession>U2S8F1</accession>
<feature type="region of interest" description="Disordered" evidence="1">
    <location>
        <begin position="1"/>
        <end position="59"/>
    </location>
</feature>